<dbReference type="CDD" id="cd00009">
    <property type="entry name" value="AAA"/>
    <property type="match status" value="1"/>
</dbReference>
<dbReference type="PROSITE" id="PS00675">
    <property type="entry name" value="SIGMA54_INTERACT_1"/>
    <property type="match status" value="1"/>
</dbReference>
<dbReference type="OrthoDB" id="9803970at2"/>
<dbReference type="Pfam" id="PF25601">
    <property type="entry name" value="AAA_lid_14"/>
    <property type="match status" value="1"/>
</dbReference>
<dbReference type="InterPro" id="IPR025944">
    <property type="entry name" value="Sigma_54_int_dom_CS"/>
</dbReference>
<reference evidence="8 9" key="1">
    <citation type="submission" date="2016-11" db="EMBL/GenBank/DDBJ databases">
        <authorList>
            <person name="Jaros S."/>
            <person name="Januszkiewicz K."/>
            <person name="Wedrychowicz H."/>
        </authorList>
    </citation>
    <scope>NUCLEOTIDE SEQUENCE [LARGE SCALE GENOMIC DNA]</scope>
    <source>
        <strain evidence="8 9">DSM 19022</strain>
    </source>
</reference>
<dbReference type="InterPro" id="IPR025662">
    <property type="entry name" value="Sigma_54_int_dom_ATP-bd_1"/>
</dbReference>
<evidence type="ECO:0000259" key="7">
    <source>
        <dbReference type="PROSITE" id="PS50045"/>
    </source>
</evidence>
<evidence type="ECO:0000256" key="6">
    <source>
        <dbReference type="SAM" id="Coils"/>
    </source>
</evidence>
<evidence type="ECO:0000256" key="3">
    <source>
        <dbReference type="ARBA" id="ARBA00023015"/>
    </source>
</evidence>
<dbReference type="InterPro" id="IPR025943">
    <property type="entry name" value="Sigma_54_int_dom_ATP-bd_2"/>
</dbReference>
<dbReference type="AlphaFoldDB" id="A0A1M6BEJ6"/>
<accession>A0A1M6BEJ6</accession>
<name>A0A1M6BEJ6_9FIRM</name>
<evidence type="ECO:0000313" key="8">
    <source>
        <dbReference type="EMBL" id="SHI47139.1"/>
    </source>
</evidence>
<keyword evidence="9" id="KW-1185">Reference proteome</keyword>
<dbReference type="SMART" id="SM00382">
    <property type="entry name" value="AAA"/>
    <property type="match status" value="1"/>
</dbReference>
<keyword evidence="4 8" id="KW-0238">DNA-binding</keyword>
<dbReference type="GO" id="GO:0005524">
    <property type="term" value="F:ATP binding"/>
    <property type="evidence" value="ECO:0007669"/>
    <property type="project" value="UniProtKB-KW"/>
</dbReference>
<dbReference type="Gene3D" id="3.40.50.300">
    <property type="entry name" value="P-loop containing nucleotide triphosphate hydrolases"/>
    <property type="match status" value="1"/>
</dbReference>
<dbReference type="Gene3D" id="1.10.8.60">
    <property type="match status" value="1"/>
</dbReference>
<evidence type="ECO:0000256" key="1">
    <source>
        <dbReference type="ARBA" id="ARBA00022741"/>
    </source>
</evidence>
<evidence type="ECO:0000256" key="5">
    <source>
        <dbReference type="ARBA" id="ARBA00023163"/>
    </source>
</evidence>
<organism evidence="8 9">
    <name type="scientific">Lutispora thermophila DSM 19022</name>
    <dbReference type="NCBI Taxonomy" id="1122184"/>
    <lineage>
        <taxon>Bacteria</taxon>
        <taxon>Bacillati</taxon>
        <taxon>Bacillota</taxon>
        <taxon>Clostridia</taxon>
        <taxon>Lutisporales</taxon>
        <taxon>Lutisporaceae</taxon>
        <taxon>Lutispora</taxon>
    </lineage>
</organism>
<dbReference type="EMBL" id="FQZS01000003">
    <property type="protein sequence ID" value="SHI47139.1"/>
    <property type="molecule type" value="Genomic_DNA"/>
</dbReference>
<dbReference type="PROSITE" id="PS00676">
    <property type="entry name" value="SIGMA54_INTERACT_2"/>
    <property type="match status" value="1"/>
</dbReference>
<keyword evidence="5" id="KW-0804">Transcription</keyword>
<dbReference type="InterPro" id="IPR009057">
    <property type="entry name" value="Homeodomain-like_sf"/>
</dbReference>
<gene>
    <name evidence="8" type="ORF">SAMN02745176_00426</name>
</gene>
<proteinExistence type="predicted"/>
<dbReference type="InterPro" id="IPR003593">
    <property type="entry name" value="AAA+_ATPase"/>
</dbReference>
<dbReference type="Pfam" id="PF00158">
    <property type="entry name" value="Sigma54_activat"/>
    <property type="match status" value="1"/>
</dbReference>
<keyword evidence="6" id="KW-0175">Coiled coil</keyword>
<keyword evidence="2" id="KW-0067">ATP-binding</keyword>
<dbReference type="Pfam" id="PF02954">
    <property type="entry name" value="HTH_8"/>
    <property type="match status" value="1"/>
</dbReference>
<dbReference type="PANTHER" id="PTHR32071">
    <property type="entry name" value="TRANSCRIPTIONAL REGULATORY PROTEIN"/>
    <property type="match status" value="1"/>
</dbReference>
<dbReference type="InterPro" id="IPR027417">
    <property type="entry name" value="P-loop_NTPase"/>
</dbReference>
<feature type="coiled-coil region" evidence="6">
    <location>
        <begin position="280"/>
        <end position="307"/>
    </location>
</feature>
<evidence type="ECO:0000256" key="4">
    <source>
        <dbReference type="ARBA" id="ARBA00023125"/>
    </source>
</evidence>
<keyword evidence="3" id="KW-0805">Transcription regulation</keyword>
<feature type="domain" description="Sigma-54 factor interaction" evidence="7">
    <location>
        <begin position="314"/>
        <end position="544"/>
    </location>
</feature>
<dbReference type="PANTHER" id="PTHR32071:SF57">
    <property type="entry name" value="C4-DICARBOXYLATE TRANSPORT TRANSCRIPTIONAL REGULATORY PROTEIN DCTD"/>
    <property type="match status" value="1"/>
</dbReference>
<dbReference type="InterPro" id="IPR002197">
    <property type="entry name" value="HTH_Fis"/>
</dbReference>
<protein>
    <submittedName>
        <fullName evidence="8">Transcriptional regulator containing PAS, AAA-type ATPase, and DNA-binding Fis domains</fullName>
    </submittedName>
</protein>
<dbReference type="STRING" id="1122184.SAMN02745176_00426"/>
<dbReference type="Gene3D" id="1.10.10.60">
    <property type="entry name" value="Homeodomain-like"/>
    <property type="match status" value="1"/>
</dbReference>
<dbReference type="InterPro" id="IPR058031">
    <property type="entry name" value="AAA_lid_NorR"/>
</dbReference>
<evidence type="ECO:0000313" key="9">
    <source>
        <dbReference type="Proteomes" id="UP000184442"/>
    </source>
</evidence>
<dbReference type="FunFam" id="3.40.50.300:FF:000006">
    <property type="entry name" value="DNA-binding transcriptional regulator NtrC"/>
    <property type="match status" value="1"/>
</dbReference>
<dbReference type="GO" id="GO:0006355">
    <property type="term" value="P:regulation of DNA-templated transcription"/>
    <property type="evidence" value="ECO:0007669"/>
    <property type="project" value="InterPro"/>
</dbReference>
<evidence type="ECO:0000256" key="2">
    <source>
        <dbReference type="ARBA" id="ARBA00022840"/>
    </source>
</evidence>
<dbReference type="SUPFAM" id="SSF46689">
    <property type="entry name" value="Homeodomain-like"/>
    <property type="match status" value="1"/>
</dbReference>
<dbReference type="RefSeq" id="WP_073023983.1">
    <property type="nucleotide sequence ID" value="NZ_FQZS01000003.1"/>
</dbReference>
<dbReference type="Proteomes" id="UP000184442">
    <property type="component" value="Unassembled WGS sequence"/>
</dbReference>
<dbReference type="PROSITE" id="PS00688">
    <property type="entry name" value="SIGMA54_INTERACT_3"/>
    <property type="match status" value="1"/>
</dbReference>
<dbReference type="SUPFAM" id="SSF52540">
    <property type="entry name" value="P-loop containing nucleoside triphosphate hydrolases"/>
    <property type="match status" value="1"/>
</dbReference>
<sequence>MFSSDSYAKMFTDMMSEGFIFIDNKGKIQLYNNKAKEIFGITSSQGASHRAGKIEEGDIVIIGDNCLGKDDGNMTPEALGYIGIHDSRIRLGDAIVAVGRYGATKGEKPLPLYKYVNPDYDTNVLELYCSYMGMQISSVIDFKNKNISITVDNEKYVMSYINYIGHIVVIDGRSKELKFYQYHGYTARGEGLYDILTGKRFMAKGENSEMLNVIGKDIFEIHKGGSTIKDFYAAATGADINYENKFEEINGRPTICTLMPVDRDGKRVGAVLKVEDISEIKRVIRQRDEALLNLEQMEKKLKEESGASKFLPEIIGESKEIINVKRLAMKAAKSNSTLLILGESGTGKSMLARAIHNNSKNRNKPFIHVNCGSIPETLLESELFGYEGGAFTGAKTAGKAGMFELAQGGTIFLDEIGEMSPTLQIKLLQVLQDKTFYKVGGSKNIEVDVRIIVATNKNLEEEMIAGRFREDLYYRINVFPIWIPPLRERKEDIYLLVQNMLPDICKRIGCETKRISGEALNILSAYDWPGNVRELENILERAVNLAEGNTILSSHLAIKKGKKEKKRETYDIRPIKDVINDAERRAIEEAIMAYNGDKKAAMRALKMSKTSFYEKLKKYNIE</sequence>
<keyword evidence="1" id="KW-0547">Nucleotide-binding</keyword>
<dbReference type="PROSITE" id="PS50045">
    <property type="entry name" value="SIGMA54_INTERACT_4"/>
    <property type="match status" value="1"/>
</dbReference>
<dbReference type="InterPro" id="IPR002078">
    <property type="entry name" value="Sigma_54_int"/>
</dbReference>
<dbReference type="GO" id="GO:0043565">
    <property type="term" value="F:sequence-specific DNA binding"/>
    <property type="evidence" value="ECO:0007669"/>
    <property type="project" value="InterPro"/>
</dbReference>